<accession>A0A7W7SID5</accession>
<keyword evidence="3" id="KW-0804">Transcription</keyword>
<dbReference type="InterPro" id="IPR028082">
    <property type="entry name" value="Peripla_BP_I"/>
</dbReference>
<dbReference type="InterPro" id="IPR000843">
    <property type="entry name" value="HTH_LacI"/>
</dbReference>
<sequence length="337" mass="35849">MTDEPTRRRPTLDEVAEHAGVSRTAASRVLNNAPNVSSGKREAVQRAIKELGYVPNPTARALATQQAGAVALIIAGEDPAVLADPFYGQVIAGASTALEETDLHLVLCLATSTRGQIRVKQLLQSRAVDGVMLMSLRGDDPLSQLALEAGVPAVFGGKPLHGHAPFYVDVDNVRGAREATEHLVSLGRTRIATITGPLDTDVGRARRRGYHEALTLAGLPYRAEVGGDFTERNGMAAMESLLTRHPDLDAVFAANDNMAAGALRVLHRAGRTVPSEVAVVGFDGLAISEIADPPLTTVHQPIRDIGREMTRMLLALIAGEKPSPLILPTTLIRRESA</sequence>
<protein>
    <submittedName>
        <fullName evidence="5">DNA-binding LacI/PurR family transcriptional regulator</fullName>
    </submittedName>
</protein>
<comment type="caution">
    <text evidence="5">The sequence shown here is derived from an EMBL/GenBank/DDBJ whole genome shotgun (WGS) entry which is preliminary data.</text>
</comment>
<evidence type="ECO:0000256" key="3">
    <source>
        <dbReference type="ARBA" id="ARBA00023163"/>
    </source>
</evidence>
<dbReference type="Proteomes" id="UP000573327">
    <property type="component" value="Unassembled WGS sequence"/>
</dbReference>
<dbReference type="SUPFAM" id="SSF53822">
    <property type="entry name" value="Periplasmic binding protein-like I"/>
    <property type="match status" value="1"/>
</dbReference>
<dbReference type="CDD" id="cd01392">
    <property type="entry name" value="HTH_LacI"/>
    <property type="match status" value="1"/>
</dbReference>
<dbReference type="EMBL" id="JACHJR010000001">
    <property type="protein sequence ID" value="MBB4951033.1"/>
    <property type="molecule type" value="Genomic_DNA"/>
</dbReference>
<keyword evidence="1" id="KW-0805">Transcription regulation</keyword>
<proteinExistence type="predicted"/>
<evidence type="ECO:0000313" key="6">
    <source>
        <dbReference type="Proteomes" id="UP000573327"/>
    </source>
</evidence>
<keyword evidence="2 5" id="KW-0238">DNA-binding</keyword>
<dbReference type="AlphaFoldDB" id="A0A7W7SID5"/>
<dbReference type="SMART" id="SM00354">
    <property type="entry name" value="HTH_LACI"/>
    <property type="match status" value="1"/>
</dbReference>
<feature type="domain" description="HTH lacI-type" evidence="4">
    <location>
        <begin position="10"/>
        <end position="64"/>
    </location>
</feature>
<dbReference type="PANTHER" id="PTHR30146:SF109">
    <property type="entry name" value="HTH-TYPE TRANSCRIPTIONAL REGULATOR GALS"/>
    <property type="match status" value="1"/>
</dbReference>
<dbReference type="PROSITE" id="PS00356">
    <property type="entry name" value="HTH_LACI_1"/>
    <property type="match status" value="1"/>
</dbReference>
<evidence type="ECO:0000256" key="2">
    <source>
        <dbReference type="ARBA" id="ARBA00023125"/>
    </source>
</evidence>
<dbReference type="PANTHER" id="PTHR30146">
    <property type="entry name" value="LACI-RELATED TRANSCRIPTIONAL REPRESSOR"/>
    <property type="match status" value="1"/>
</dbReference>
<dbReference type="Pfam" id="PF00356">
    <property type="entry name" value="LacI"/>
    <property type="match status" value="1"/>
</dbReference>
<dbReference type="InterPro" id="IPR010982">
    <property type="entry name" value="Lambda_DNA-bd_dom_sf"/>
</dbReference>
<dbReference type="CDD" id="cd06267">
    <property type="entry name" value="PBP1_LacI_sugar_binding-like"/>
    <property type="match status" value="1"/>
</dbReference>
<reference evidence="5 6" key="1">
    <citation type="submission" date="2020-08" db="EMBL/GenBank/DDBJ databases">
        <title>Sequencing the genomes of 1000 actinobacteria strains.</title>
        <authorList>
            <person name="Klenk H.-P."/>
        </authorList>
    </citation>
    <scope>NUCLEOTIDE SEQUENCE [LARGE SCALE GENOMIC DNA]</scope>
    <source>
        <strain evidence="5 6">DSM 44786</strain>
    </source>
</reference>
<dbReference type="PROSITE" id="PS50932">
    <property type="entry name" value="HTH_LACI_2"/>
    <property type="match status" value="1"/>
</dbReference>
<evidence type="ECO:0000259" key="4">
    <source>
        <dbReference type="PROSITE" id="PS50932"/>
    </source>
</evidence>
<dbReference type="SUPFAM" id="SSF47413">
    <property type="entry name" value="lambda repressor-like DNA-binding domains"/>
    <property type="match status" value="1"/>
</dbReference>
<dbReference type="Pfam" id="PF13377">
    <property type="entry name" value="Peripla_BP_3"/>
    <property type="match status" value="1"/>
</dbReference>
<evidence type="ECO:0000256" key="1">
    <source>
        <dbReference type="ARBA" id="ARBA00023015"/>
    </source>
</evidence>
<dbReference type="InterPro" id="IPR046335">
    <property type="entry name" value="LacI/GalR-like_sensor"/>
</dbReference>
<dbReference type="Gene3D" id="3.40.50.2300">
    <property type="match status" value="2"/>
</dbReference>
<dbReference type="RefSeq" id="WP_184922709.1">
    <property type="nucleotide sequence ID" value="NZ_JACHJR010000001.1"/>
</dbReference>
<keyword evidence="6" id="KW-1185">Reference proteome</keyword>
<gene>
    <name evidence="5" type="ORF">F4556_006568</name>
</gene>
<dbReference type="GO" id="GO:0000976">
    <property type="term" value="F:transcription cis-regulatory region binding"/>
    <property type="evidence" value="ECO:0007669"/>
    <property type="project" value="TreeGrafter"/>
</dbReference>
<organism evidence="5 6">
    <name type="scientific">Kitasatospora gansuensis</name>
    <dbReference type="NCBI Taxonomy" id="258050"/>
    <lineage>
        <taxon>Bacteria</taxon>
        <taxon>Bacillati</taxon>
        <taxon>Actinomycetota</taxon>
        <taxon>Actinomycetes</taxon>
        <taxon>Kitasatosporales</taxon>
        <taxon>Streptomycetaceae</taxon>
        <taxon>Kitasatospora</taxon>
    </lineage>
</organism>
<evidence type="ECO:0000313" key="5">
    <source>
        <dbReference type="EMBL" id="MBB4951033.1"/>
    </source>
</evidence>
<dbReference type="GO" id="GO:0003700">
    <property type="term" value="F:DNA-binding transcription factor activity"/>
    <property type="evidence" value="ECO:0007669"/>
    <property type="project" value="TreeGrafter"/>
</dbReference>
<dbReference type="Gene3D" id="1.10.260.40">
    <property type="entry name" value="lambda repressor-like DNA-binding domains"/>
    <property type="match status" value="1"/>
</dbReference>
<name>A0A7W7SID5_9ACTN</name>